<feature type="transmembrane region" description="Helical" evidence="6">
    <location>
        <begin position="224"/>
        <end position="244"/>
    </location>
</feature>
<feature type="transmembrane region" description="Helical" evidence="6">
    <location>
        <begin position="65"/>
        <end position="85"/>
    </location>
</feature>
<dbReference type="AlphaFoldDB" id="A0A7W6J747"/>
<evidence type="ECO:0000256" key="4">
    <source>
        <dbReference type="ARBA" id="ARBA00022989"/>
    </source>
</evidence>
<keyword evidence="8" id="KW-1185">Reference proteome</keyword>
<dbReference type="InterPro" id="IPR001851">
    <property type="entry name" value="ABC_transp_permease"/>
</dbReference>
<gene>
    <name evidence="7" type="ORF">GGR23_003256</name>
</gene>
<reference evidence="7 8" key="1">
    <citation type="submission" date="2020-08" db="EMBL/GenBank/DDBJ databases">
        <title>Genomic Encyclopedia of Type Strains, Phase IV (KMG-IV): sequencing the most valuable type-strain genomes for metagenomic binning, comparative biology and taxonomic classification.</title>
        <authorList>
            <person name="Goeker M."/>
        </authorList>
    </citation>
    <scope>NUCLEOTIDE SEQUENCE [LARGE SCALE GENOMIC DNA]</scope>
    <source>
        <strain evidence="7 8">DSM 29853</strain>
    </source>
</reference>
<dbReference type="EMBL" id="JACIEZ010000007">
    <property type="protein sequence ID" value="MBB4066043.1"/>
    <property type="molecule type" value="Genomic_DNA"/>
</dbReference>
<evidence type="ECO:0000313" key="8">
    <source>
        <dbReference type="Proteomes" id="UP000528286"/>
    </source>
</evidence>
<protein>
    <submittedName>
        <fullName evidence="7">Branched-chain amino acid transport system permease protein</fullName>
    </submittedName>
</protein>
<dbReference type="GO" id="GO:0005886">
    <property type="term" value="C:plasma membrane"/>
    <property type="evidence" value="ECO:0007669"/>
    <property type="project" value="UniProtKB-SubCell"/>
</dbReference>
<organism evidence="7 8">
    <name type="scientific">Gellertiella hungarica</name>
    <dbReference type="NCBI Taxonomy" id="1572859"/>
    <lineage>
        <taxon>Bacteria</taxon>
        <taxon>Pseudomonadati</taxon>
        <taxon>Pseudomonadota</taxon>
        <taxon>Alphaproteobacteria</taxon>
        <taxon>Hyphomicrobiales</taxon>
        <taxon>Rhizobiaceae</taxon>
        <taxon>Gellertiella</taxon>
    </lineage>
</organism>
<proteinExistence type="predicted"/>
<feature type="transmembrane region" description="Helical" evidence="6">
    <location>
        <begin position="40"/>
        <end position="58"/>
    </location>
</feature>
<dbReference type="Pfam" id="PF02653">
    <property type="entry name" value="BPD_transp_2"/>
    <property type="match status" value="1"/>
</dbReference>
<keyword evidence="3 6" id="KW-0812">Transmembrane</keyword>
<sequence length="342" mass="35948">MAERASILSRTIATPVILGLLLTAIALLALLMGSGPFNQTIIDIFIRVILVVGLYIFIGNSGVISFGHIGFTCLGAYMTAWLTIPPPMKKMALPGLPGFVLEAKLPFWVGVPAAAIFAALIAFFFGKILMRLSGIAASIATFAMLALINQIYSNWEDVTGATSSVVGIPINRSIWPYFVATLVAVAIGYAYSISRSGLALRAARDEATAAAASGVDIPKERLRAFVISAFVMGGGGALYAHSVGVVTPDTFYLGLTFISLSMLVVGGMGSLSGAVIGVVLLSTIIQILRLFEKGVALGDTVLTIPNGVQEIAIGVIMIVILMRRPAGLIGNREVGWKGFRKA</sequence>
<evidence type="ECO:0000256" key="6">
    <source>
        <dbReference type="SAM" id="Phobius"/>
    </source>
</evidence>
<evidence type="ECO:0000256" key="3">
    <source>
        <dbReference type="ARBA" id="ARBA00022692"/>
    </source>
</evidence>
<feature type="transmembrane region" description="Helical" evidence="6">
    <location>
        <begin position="105"/>
        <end position="125"/>
    </location>
</feature>
<dbReference type="PANTHER" id="PTHR30482:SF10">
    <property type="entry name" value="HIGH-AFFINITY BRANCHED-CHAIN AMINO ACID TRANSPORT PROTEIN BRAE"/>
    <property type="match status" value="1"/>
</dbReference>
<dbReference type="Proteomes" id="UP000528286">
    <property type="component" value="Unassembled WGS sequence"/>
</dbReference>
<comment type="caution">
    <text evidence="7">The sequence shown here is derived from an EMBL/GenBank/DDBJ whole genome shotgun (WGS) entry which is preliminary data.</text>
</comment>
<feature type="transmembrane region" description="Helical" evidence="6">
    <location>
        <begin position="132"/>
        <end position="153"/>
    </location>
</feature>
<dbReference type="RefSeq" id="WP_183367331.1">
    <property type="nucleotide sequence ID" value="NZ_JACIEZ010000007.1"/>
</dbReference>
<name>A0A7W6J747_9HYPH</name>
<evidence type="ECO:0000313" key="7">
    <source>
        <dbReference type="EMBL" id="MBB4066043.1"/>
    </source>
</evidence>
<dbReference type="PANTHER" id="PTHR30482">
    <property type="entry name" value="HIGH-AFFINITY BRANCHED-CHAIN AMINO ACID TRANSPORT SYSTEM PERMEASE"/>
    <property type="match status" value="1"/>
</dbReference>
<dbReference type="GO" id="GO:0015658">
    <property type="term" value="F:branched-chain amino acid transmembrane transporter activity"/>
    <property type="evidence" value="ECO:0007669"/>
    <property type="project" value="InterPro"/>
</dbReference>
<feature type="transmembrane region" description="Helical" evidence="6">
    <location>
        <begin position="173"/>
        <end position="191"/>
    </location>
</feature>
<evidence type="ECO:0000256" key="5">
    <source>
        <dbReference type="ARBA" id="ARBA00023136"/>
    </source>
</evidence>
<dbReference type="CDD" id="cd06581">
    <property type="entry name" value="TM_PBP1_LivM_like"/>
    <property type="match status" value="1"/>
</dbReference>
<comment type="subcellular location">
    <subcellularLocation>
        <location evidence="1">Cell membrane</location>
        <topology evidence="1">Multi-pass membrane protein</topology>
    </subcellularLocation>
</comment>
<evidence type="ECO:0000256" key="1">
    <source>
        <dbReference type="ARBA" id="ARBA00004651"/>
    </source>
</evidence>
<keyword evidence="5 6" id="KW-0472">Membrane</keyword>
<keyword evidence="2" id="KW-1003">Cell membrane</keyword>
<feature type="transmembrane region" description="Helical" evidence="6">
    <location>
        <begin position="12"/>
        <end position="34"/>
    </location>
</feature>
<evidence type="ECO:0000256" key="2">
    <source>
        <dbReference type="ARBA" id="ARBA00022475"/>
    </source>
</evidence>
<keyword evidence="4 6" id="KW-1133">Transmembrane helix</keyword>
<accession>A0A7W6J747</accession>
<dbReference type="InterPro" id="IPR043428">
    <property type="entry name" value="LivM-like"/>
</dbReference>